<keyword evidence="1" id="KW-1133">Transmembrane helix</keyword>
<comment type="caution">
    <text evidence="2">The sequence shown here is derived from an EMBL/GenBank/DDBJ whole genome shotgun (WGS) entry which is preliminary data.</text>
</comment>
<gene>
    <name evidence="2" type="ORF">Q6348_02355</name>
</gene>
<keyword evidence="3" id="KW-1185">Reference proteome</keyword>
<protein>
    <submittedName>
        <fullName evidence="2">Uncharacterized protein</fullName>
    </submittedName>
</protein>
<organism evidence="2 3">
    <name type="scientific">Actinotalea lenta</name>
    <dbReference type="NCBI Taxonomy" id="3064654"/>
    <lineage>
        <taxon>Bacteria</taxon>
        <taxon>Bacillati</taxon>
        <taxon>Actinomycetota</taxon>
        <taxon>Actinomycetes</taxon>
        <taxon>Micrococcales</taxon>
        <taxon>Cellulomonadaceae</taxon>
        <taxon>Actinotalea</taxon>
    </lineage>
</organism>
<feature type="transmembrane region" description="Helical" evidence="1">
    <location>
        <begin position="56"/>
        <end position="78"/>
    </location>
</feature>
<evidence type="ECO:0000313" key="3">
    <source>
        <dbReference type="Proteomes" id="UP001232536"/>
    </source>
</evidence>
<keyword evidence="1" id="KW-0812">Transmembrane</keyword>
<name>A0ABT9D5G8_9CELL</name>
<sequence length="175" mass="19687">MIRLVAVPDIPARTHLESSPTWLMTVFGLVLLGGMAGFATLVHWHLPRMRRYGWALPWRLVWLAVATIAVGTVGFLVAMDDRGDRQRAADDRWWVERDAARDRVERELSDLYGVQFLEPHQVWLPLADGGREPVDLQLPDGSIDACELVVVVDVYELRCGGDDSHGRLPLEPVDP</sequence>
<accession>A0ABT9D5G8</accession>
<evidence type="ECO:0000313" key="2">
    <source>
        <dbReference type="EMBL" id="MDO8106034.1"/>
    </source>
</evidence>
<keyword evidence="1" id="KW-0472">Membrane</keyword>
<feature type="transmembrane region" description="Helical" evidence="1">
    <location>
        <begin position="21"/>
        <end position="44"/>
    </location>
</feature>
<reference evidence="2 3" key="1">
    <citation type="submission" date="2023-07" db="EMBL/GenBank/DDBJ databases">
        <title>Description of novel actinomycetes strains, isolated from tidal flat sediment.</title>
        <authorList>
            <person name="Lu C."/>
        </authorList>
    </citation>
    <scope>NUCLEOTIDE SEQUENCE [LARGE SCALE GENOMIC DNA]</scope>
    <source>
        <strain evidence="2 3">SYSU T00b441</strain>
    </source>
</reference>
<evidence type="ECO:0000256" key="1">
    <source>
        <dbReference type="SAM" id="Phobius"/>
    </source>
</evidence>
<dbReference type="RefSeq" id="WP_304599727.1">
    <property type="nucleotide sequence ID" value="NZ_JAUQYP010000001.1"/>
</dbReference>
<dbReference type="Proteomes" id="UP001232536">
    <property type="component" value="Unassembled WGS sequence"/>
</dbReference>
<dbReference type="EMBL" id="JAUQYP010000001">
    <property type="protein sequence ID" value="MDO8106034.1"/>
    <property type="molecule type" value="Genomic_DNA"/>
</dbReference>
<proteinExistence type="predicted"/>